<keyword evidence="8" id="KW-1185">Reference proteome</keyword>
<dbReference type="InterPro" id="IPR017907">
    <property type="entry name" value="Znf_RING_CS"/>
</dbReference>
<feature type="compositionally biased region" description="Pro residues" evidence="5">
    <location>
        <begin position="389"/>
        <end position="400"/>
    </location>
</feature>
<dbReference type="PANTHER" id="PTHR10131">
    <property type="entry name" value="TNF RECEPTOR ASSOCIATED FACTOR"/>
    <property type="match status" value="1"/>
</dbReference>
<evidence type="ECO:0000313" key="8">
    <source>
        <dbReference type="Proteomes" id="UP000703269"/>
    </source>
</evidence>
<feature type="region of interest" description="Disordered" evidence="5">
    <location>
        <begin position="358"/>
        <end position="406"/>
    </location>
</feature>
<dbReference type="OrthoDB" id="1630758at2759"/>
<evidence type="ECO:0000256" key="3">
    <source>
        <dbReference type="ARBA" id="ARBA00022833"/>
    </source>
</evidence>
<evidence type="ECO:0000259" key="6">
    <source>
        <dbReference type="PROSITE" id="PS50089"/>
    </source>
</evidence>
<dbReference type="Gene3D" id="3.30.40.10">
    <property type="entry name" value="Zinc/RING finger domain, C3HC4 (zinc finger)"/>
    <property type="match status" value="1"/>
</dbReference>
<sequence>MSSLSYVDSPNDNLICCICRAPFLDPLKARTCCHTFCRQCILTALNISSQCPIDRCPLTVDDLSPADPLIRNLVDELLVYCPQRELGCADTLQRQLVEPHLRDACQFVEVRCLDETCGKVVIRKTSQHEEHVSSAEQGNASHGDVTEDANGRPTTAKQCQHVSNGCSWSGTSDELESHLRSCPYEGVKGFFDIFSTKLASLSSENTVLRRKVQALEGSVSVLRRENDDVKRALGPWYRPHGQDEAIYASTSRYTTEMVPPPSERPMTRSQQPRNPSGTTADTFDTVTTPSLTVPLPQSPSRTPSATVHPGSRSVSGDAPDLASYFPPEGVDELRLEERTQLVHDADVLFSLDGAPLAHPDAPGSSLARSPSTPYPYHDPHLHPTLSPYAAPPPSLPPPPTASGSPPHVPAVAPLALSTSLHRTLLSLRESIVTLSAAVDSLARRQDVALAAEAMRLNEEARSLRVVLHGVRMQMHSIMMDRNAQAVAASGARAPEAGPASASAPGGAFAAGVPWGGALPPLPFAPPRYAPYYAPAQGPTVSGPKL</sequence>
<organism evidence="7 8">
    <name type="scientific">Phanerochaete sordida</name>
    <dbReference type="NCBI Taxonomy" id="48140"/>
    <lineage>
        <taxon>Eukaryota</taxon>
        <taxon>Fungi</taxon>
        <taxon>Dikarya</taxon>
        <taxon>Basidiomycota</taxon>
        <taxon>Agaricomycotina</taxon>
        <taxon>Agaricomycetes</taxon>
        <taxon>Polyporales</taxon>
        <taxon>Phanerochaetaceae</taxon>
        <taxon>Phanerochaete</taxon>
    </lineage>
</organism>
<feature type="domain" description="RING-type" evidence="6">
    <location>
        <begin position="16"/>
        <end position="55"/>
    </location>
</feature>
<name>A0A9P3GQJ3_9APHY</name>
<evidence type="ECO:0000256" key="4">
    <source>
        <dbReference type="PROSITE-ProRule" id="PRU00175"/>
    </source>
</evidence>
<feature type="region of interest" description="Disordered" evidence="5">
    <location>
        <begin position="128"/>
        <end position="156"/>
    </location>
</feature>
<dbReference type="InterPro" id="IPR001841">
    <property type="entry name" value="Znf_RING"/>
</dbReference>
<dbReference type="SUPFAM" id="SSF57850">
    <property type="entry name" value="RING/U-box"/>
    <property type="match status" value="1"/>
</dbReference>
<evidence type="ECO:0000256" key="5">
    <source>
        <dbReference type="SAM" id="MobiDB-lite"/>
    </source>
</evidence>
<dbReference type="SUPFAM" id="SSF49599">
    <property type="entry name" value="TRAF domain-like"/>
    <property type="match status" value="1"/>
</dbReference>
<evidence type="ECO:0000256" key="1">
    <source>
        <dbReference type="ARBA" id="ARBA00022723"/>
    </source>
</evidence>
<keyword evidence="3" id="KW-0862">Zinc</keyword>
<evidence type="ECO:0000313" key="7">
    <source>
        <dbReference type="EMBL" id="GJE98519.1"/>
    </source>
</evidence>
<feature type="compositionally biased region" description="Polar residues" evidence="5">
    <location>
        <begin position="267"/>
        <end position="277"/>
    </location>
</feature>
<dbReference type="Proteomes" id="UP000703269">
    <property type="component" value="Unassembled WGS sequence"/>
</dbReference>
<feature type="compositionally biased region" description="Low complexity" evidence="5">
    <location>
        <begin position="278"/>
        <end position="300"/>
    </location>
</feature>
<dbReference type="InterPro" id="IPR013083">
    <property type="entry name" value="Znf_RING/FYVE/PHD"/>
</dbReference>
<feature type="region of interest" description="Disordered" evidence="5">
    <location>
        <begin position="254"/>
        <end position="326"/>
    </location>
</feature>
<comment type="caution">
    <text evidence="7">The sequence shown here is derived from an EMBL/GenBank/DDBJ whole genome shotgun (WGS) entry which is preliminary data.</text>
</comment>
<proteinExistence type="predicted"/>
<gene>
    <name evidence="7" type="ORF">PsYK624_147510</name>
</gene>
<evidence type="ECO:0000256" key="2">
    <source>
        <dbReference type="ARBA" id="ARBA00022771"/>
    </source>
</evidence>
<dbReference type="AlphaFoldDB" id="A0A9P3GQJ3"/>
<accession>A0A9P3GQJ3</accession>
<dbReference type="PROSITE" id="PS50089">
    <property type="entry name" value="ZF_RING_2"/>
    <property type="match status" value="1"/>
</dbReference>
<keyword evidence="2 4" id="KW-0863">Zinc-finger</keyword>
<dbReference type="PANTHER" id="PTHR10131:SF94">
    <property type="entry name" value="TNF RECEPTOR-ASSOCIATED FACTOR 4"/>
    <property type="match status" value="1"/>
</dbReference>
<dbReference type="PROSITE" id="PS00518">
    <property type="entry name" value="ZF_RING_1"/>
    <property type="match status" value="1"/>
</dbReference>
<protein>
    <submittedName>
        <fullName evidence="7">Zinc finger protein</fullName>
    </submittedName>
</protein>
<reference evidence="7 8" key="1">
    <citation type="submission" date="2021-08" db="EMBL/GenBank/DDBJ databases">
        <title>Draft Genome Sequence of Phanerochaete sordida strain YK-624.</title>
        <authorList>
            <person name="Mori T."/>
            <person name="Dohra H."/>
            <person name="Suzuki T."/>
            <person name="Kawagishi H."/>
            <person name="Hirai H."/>
        </authorList>
    </citation>
    <scope>NUCLEOTIDE SEQUENCE [LARGE SCALE GENOMIC DNA]</scope>
    <source>
        <strain evidence="7 8">YK-624</strain>
    </source>
</reference>
<dbReference type="GO" id="GO:0008270">
    <property type="term" value="F:zinc ion binding"/>
    <property type="evidence" value="ECO:0007669"/>
    <property type="project" value="UniProtKB-KW"/>
</dbReference>
<keyword evidence="1" id="KW-0479">Metal-binding</keyword>
<dbReference type="EMBL" id="BPQB01000089">
    <property type="protein sequence ID" value="GJE98519.1"/>
    <property type="molecule type" value="Genomic_DNA"/>
</dbReference>